<dbReference type="RefSeq" id="XP_007881442.1">
    <property type="nucleotide sequence ID" value="XM_007883251.1"/>
</dbReference>
<feature type="transmembrane region" description="Helical" evidence="2">
    <location>
        <begin position="253"/>
        <end position="272"/>
    </location>
</feature>
<keyword evidence="2" id="KW-1133">Transmembrane helix</keyword>
<accession>A0A061H223</accession>
<keyword evidence="2" id="KW-0472">Membrane</keyword>
<feature type="region of interest" description="Disordered" evidence="1">
    <location>
        <begin position="54"/>
        <end position="76"/>
    </location>
</feature>
<reference evidence="3 4" key="1">
    <citation type="journal article" date="2013" name="Plant Cell">
        <title>The transition from a phytopathogenic smut ancestor to an anamorphic biocontrol agent deciphered by comparative whole-genome analysis.</title>
        <authorList>
            <person name="Lefebvre F."/>
            <person name="Joly D.L."/>
            <person name="Labbe C."/>
            <person name="Teichmann B."/>
            <person name="Linning R."/>
            <person name="Belzile F."/>
            <person name="Bakkeren G."/>
            <person name="Belanger R.R."/>
        </authorList>
    </citation>
    <scope>NUCLEOTIDE SEQUENCE [LARGE SCALE GENOMIC DNA]</scope>
    <source>
        <strain evidence="3 4">PF-1</strain>
    </source>
</reference>
<protein>
    <submittedName>
        <fullName evidence="3">Uncharacterized protein</fullName>
    </submittedName>
</protein>
<evidence type="ECO:0000313" key="3">
    <source>
        <dbReference type="EMBL" id="EPQ26737.1"/>
    </source>
</evidence>
<proteinExistence type="predicted"/>
<evidence type="ECO:0000256" key="1">
    <source>
        <dbReference type="SAM" id="MobiDB-lite"/>
    </source>
</evidence>
<dbReference type="Proteomes" id="UP000053664">
    <property type="component" value="Unassembled WGS sequence"/>
</dbReference>
<dbReference type="GeneID" id="19319802"/>
<keyword evidence="2" id="KW-0812">Transmembrane</keyword>
<feature type="transmembrane region" description="Helical" evidence="2">
    <location>
        <begin position="310"/>
        <end position="330"/>
    </location>
</feature>
<dbReference type="KEGG" id="pfp:PFL1_05716"/>
<dbReference type="HOGENOM" id="CLU_598676_0_0_1"/>
<dbReference type="AlphaFoldDB" id="A0A061H223"/>
<evidence type="ECO:0000256" key="2">
    <source>
        <dbReference type="SAM" id="Phobius"/>
    </source>
</evidence>
<gene>
    <name evidence="3" type="ORF">PFL1_05716</name>
</gene>
<name>A0A061H223_9BASI</name>
<sequence length="457" mass="48616">MPSLCPCNTSFHRTFPEALLHTPQTMRPRPCLDLATNLVVLAACTVGAQAGNSDPAATIPTSTVGGPTSTSAGSSNSTAAAAPAAAMANTTTPLVLLSPLSSRLYSTPYTDLEALATEPHLPPSYSQIISRLSSISLVLNTTSDGTLRLPVAGIPLATTSLPTTYPSIYSLSIILLLLSHVFTCALRIPHVLLATLPPRSRHHNLVLGWLRPYAIPSPSTSTGVDAIVRGRREGSGGGAANSIETRLYAFRRIAAYLHAAALLVFGVVTLLWRSRASTAVVALNASTSSLLLRPVNDDKPDERQAIRAELGNLFGLYFALALIGLTAWLAEKKCTERWTIQQQALQQAYDGVRAEYTEWQMDCQRRVWQMERELQQSSATSVVAIGAAMAVGGPGGGAGDEADTSGLKAQVRVDPPAYPANAMCREAELEEGEKGREAEAEGLSWRLVGDQSGKIYN</sequence>
<evidence type="ECO:0000313" key="4">
    <source>
        <dbReference type="Proteomes" id="UP000053664"/>
    </source>
</evidence>
<dbReference type="EMBL" id="KE361643">
    <property type="protein sequence ID" value="EPQ26737.1"/>
    <property type="molecule type" value="Genomic_DNA"/>
</dbReference>
<feature type="compositionally biased region" description="Low complexity" evidence="1">
    <location>
        <begin position="58"/>
        <end position="76"/>
    </location>
</feature>
<organism evidence="3 4">
    <name type="scientific">Pseudozyma flocculosa PF-1</name>
    <dbReference type="NCBI Taxonomy" id="1277687"/>
    <lineage>
        <taxon>Eukaryota</taxon>
        <taxon>Fungi</taxon>
        <taxon>Dikarya</taxon>
        <taxon>Basidiomycota</taxon>
        <taxon>Ustilaginomycotina</taxon>
        <taxon>Ustilaginomycetes</taxon>
        <taxon>Ustilaginales</taxon>
        <taxon>Ustilaginaceae</taxon>
        <taxon>Pseudozyma</taxon>
    </lineage>
</organism>